<proteinExistence type="predicted"/>
<dbReference type="PANTHER" id="PTHR40035">
    <property type="entry name" value="ATP SYNTHASE PROTEIN I"/>
    <property type="match status" value="1"/>
</dbReference>
<comment type="caution">
    <text evidence="7">The sequence shown here is derived from an EMBL/GenBank/DDBJ whole genome shotgun (WGS) entry which is preliminary data.</text>
</comment>
<evidence type="ECO:0000256" key="6">
    <source>
        <dbReference type="SAM" id="Phobius"/>
    </source>
</evidence>
<evidence type="ECO:0000256" key="4">
    <source>
        <dbReference type="ARBA" id="ARBA00022989"/>
    </source>
</evidence>
<comment type="subcellular location">
    <subcellularLocation>
        <location evidence="1">Cell membrane</location>
        <topology evidence="1">Multi-pass membrane protein</topology>
    </subcellularLocation>
</comment>
<dbReference type="PANTHER" id="PTHR40035:SF1">
    <property type="entry name" value="ATP SYNTHASE PROTEIN I"/>
    <property type="match status" value="1"/>
</dbReference>
<organism evidence="7 8">
    <name type="scientific">Saccharibacillus kuerlensis</name>
    <dbReference type="NCBI Taxonomy" id="459527"/>
    <lineage>
        <taxon>Bacteria</taxon>
        <taxon>Bacillati</taxon>
        <taxon>Bacillota</taxon>
        <taxon>Bacilli</taxon>
        <taxon>Bacillales</taxon>
        <taxon>Paenibacillaceae</taxon>
        <taxon>Saccharibacillus</taxon>
    </lineage>
</organism>
<feature type="transmembrane region" description="Helical" evidence="6">
    <location>
        <begin position="35"/>
        <end position="53"/>
    </location>
</feature>
<dbReference type="Pfam" id="PF03899">
    <property type="entry name" value="ATP-synt_I"/>
    <property type="match status" value="1"/>
</dbReference>
<evidence type="ECO:0000256" key="3">
    <source>
        <dbReference type="ARBA" id="ARBA00022692"/>
    </source>
</evidence>
<reference evidence="8" key="1">
    <citation type="journal article" date="2019" name="Int. J. Syst. Evol. Microbiol.">
        <title>The Global Catalogue of Microorganisms (GCM) 10K type strain sequencing project: providing services to taxonomists for standard genome sequencing and annotation.</title>
        <authorList>
            <consortium name="The Broad Institute Genomics Platform"/>
            <consortium name="The Broad Institute Genome Sequencing Center for Infectious Disease"/>
            <person name="Wu L."/>
            <person name="Ma J."/>
        </authorList>
    </citation>
    <scope>NUCLEOTIDE SEQUENCE [LARGE SCALE GENOMIC DNA]</scope>
    <source>
        <strain evidence="8">CGMCC 1.6964</strain>
    </source>
</reference>
<dbReference type="EMBL" id="BMLN01000002">
    <property type="protein sequence ID" value="GGN93359.1"/>
    <property type="molecule type" value="Genomic_DNA"/>
</dbReference>
<evidence type="ECO:0000313" key="8">
    <source>
        <dbReference type="Proteomes" id="UP000606653"/>
    </source>
</evidence>
<evidence type="ECO:0000256" key="2">
    <source>
        <dbReference type="ARBA" id="ARBA00022475"/>
    </source>
</evidence>
<evidence type="ECO:0008006" key="9">
    <source>
        <dbReference type="Google" id="ProtNLM"/>
    </source>
</evidence>
<gene>
    <name evidence="7" type="ORF">GCM10010969_06970</name>
</gene>
<evidence type="ECO:0000256" key="1">
    <source>
        <dbReference type="ARBA" id="ARBA00004651"/>
    </source>
</evidence>
<keyword evidence="2" id="KW-1003">Cell membrane</keyword>
<feature type="transmembrane region" description="Helical" evidence="6">
    <location>
        <begin position="99"/>
        <end position="121"/>
    </location>
</feature>
<evidence type="ECO:0000256" key="5">
    <source>
        <dbReference type="ARBA" id="ARBA00023136"/>
    </source>
</evidence>
<keyword evidence="3 6" id="KW-0812">Transmembrane</keyword>
<accession>A0ABQ2KU76</accession>
<sequence>MNDLTPIVNTASRIILLLLSVLIFGWALFPDYRPVFSGLVLGVVAGGFNVRFLSSKVQELGMLAMNPEGKRYNFGFLTRLCISVLVVAVAARFDQVSLVSAVVGLMIPQLLTIPVSIVVSIRNNH</sequence>
<dbReference type="RefSeq" id="WP_018976794.1">
    <property type="nucleotide sequence ID" value="NZ_BMLN01000002.1"/>
</dbReference>
<protein>
    <recommendedName>
        <fullName evidence="9">ATP synthase subunit I</fullName>
    </recommendedName>
</protein>
<dbReference type="InterPro" id="IPR005598">
    <property type="entry name" value="ATP_synth_I"/>
</dbReference>
<feature type="transmembrane region" description="Helical" evidence="6">
    <location>
        <begin position="12"/>
        <end position="29"/>
    </location>
</feature>
<feature type="transmembrane region" description="Helical" evidence="6">
    <location>
        <begin position="74"/>
        <end position="93"/>
    </location>
</feature>
<keyword evidence="5 6" id="KW-0472">Membrane</keyword>
<name>A0ABQ2KU76_9BACL</name>
<keyword evidence="8" id="KW-1185">Reference proteome</keyword>
<evidence type="ECO:0000313" key="7">
    <source>
        <dbReference type="EMBL" id="GGN93359.1"/>
    </source>
</evidence>
<dbReference type="InterPro" id="IPR039072">
    <property type="entry name" value="ATP_synth_I_Bacilli"/>
</dbReference>
<keyword evidence="4 6" id="KW-1133">Transmembrane helix</keyword>
<dbReference type="Proteomes" id="UP000606653">
    <property type="component" value="Unassembled WGS sequence"/>
</dbReference>